<feature type="transmembrane region" description="Helical" evidence="1">
    <location>
        <begin position="98"/>
        <end position="122"/>
    </location>
</feature>
<feature type="transmembrane region" description="Helical" evidence="1">
    <location>
        <begin position="163"/>
        <end position="185"/>
    </location>
</feature>
<dbReference type="RefSeq" id="WP_043032837.1">
    <property type="nucleotide sequence ID" value="NZ_CEED01000003.1"/>
</dbReference>
<evidence type="ECO:0000256" key="1">
    <source>
        <dbReference type="SAM" id="Phobius"/>
    </source>
</evidence>
<gene>
    <name evidence="2" type="ORF">ERS132536_01198</name>
</gene>
<keyword evidence="1" id="KW-0812">Transmembrane</keyword>
<feature type="transmembrane region" description="Helical" evidence="1">
    <location>
        <begin position="205"/>
        <end position="225"/>
    </location>
</feature>
<evidence type="ECO:0000313" key="3">
    <source>
        <dbReference type="Proteomes" id="UP000075182"/>
    </source>
</evidence>
<reference evidence="2 3" key="1">
    <citation type="submission" date="2016-02" db="EMBL/GenBank/DDBJ databases">
        <authorList>
            <consortium name="Pathogen Informatics"/>
        </authorList>
    </citation>
    <scope>NUCLEOTIDE SEQUENCE [LARGE SCALE GENOMIC DNA]</scope>
    <source>
        <strain evidence="2 3">SS999</strain>
    </source>
</reference>
<dbReference type="EMBL" id="FIMD01000008">
    <property type="protein sequence ID" value="CYX69914.1"/>
    <property type="molecule type" value="Genomic_DNA"/>
</dbReference>
<dbReference type="Proteomes" id="UP000075182">
    <property type="component" value="Unassembled WGS sequence"/>
</dbReference>
<feature type="transmembrane region" description="Helical" evidence="1">
    <location>
        <begin position="15"/>
        <end position="33"/>
    </location>
</feature>
<accession>A0A0Z8RL59</accession>
<proteinExistence type="predicted"/>
<feature type="transmembrane region" description="Helical" evidence="1">
    <location>
        <begin position="45"/>
        <end position="67"/>
    </location>
</feature>
<keyword evidence="1" id="KW-1133">Transmembrane helix</keyword>
<name>A0A0Z8RL59_STRSU</name>
<protein>
    <submittedName>
        <fullName evidence="2">Uncharacterized protein conserved in bacteria</fullName>
    </submittedName>
</protein>
<keyword evidence="1" id="KW-0472">Membrane</keyword>
<feature type="transmembrane region" description="Helical" evidence="1">
    <location>
        <begin position="134"/>
        <end position="156"/>
    </location>
</feature>
<organism evidence="2 3">
    <name type="scientific">Streptococcus suis</name>
    <dbReference type="NCBI Taxonomy" id="1307"/>
    <lineage>
        <taxon>Bacteria</taxon>
        <taxon>Bacillati</taxon>
        <taxon>Bacillota</taxon>
        <taxon>Bacilli</taxon>
        <taxon>Lactobacillales</taxon>
        <taxon>Streptococcaceae</taxon>
        <taxon>Streptococcus</taxon>
    </lineage>
</organism>
<evidence type="ECO:0000313" key="2">
    <source>
        <dbReference type="EMBL" id="CYX69914.1"/>
    </source>
</evidence>
<dbReference type="AlphaFoldDB" id="A0A0Z8RL59"/>
<sequence>MRYWKLELLKFKRNVGLDVILFLTTVIVLFQSYTGFITKEIPSKALYATGLDLLSMIIFPVLIPMVISLSHHSDKENSGVQSLFLKGVNLKELRLFQWLFYIVSFPILFFMYFTIVLVFIGLRGENILVTLYDLIPYLLLVSLSIIVLVNISFCLYHVAKQNSLVPILISLAGAILGTFPFGDYLWLGNPYSYLNYVFSFRTLQYYHIISLIIVAVISFGAIIVLKYRKNGTNS</sequence>